<sequence length="315" mass="35266">MLRYIVQRLIAMAITFFIIISISFFILRLMPGSFADDPTLPREVVEQLEDKYHLNEPLIIQYGYFLKDAVKLDFGVSLKVEPKRTVGEILASKIPITMQLNLFAMLFMIPIGIILGIIAAIRKNRISDHLISVVVVLFISVPSFVFASGLQYIVAFKWNLLPTVLSKEQVLNWARFKSMILPILALSFSGIATITRYVRSELCEALNSEYMLLAKSKGLTQLQATIRHAMRNSFVPLANIIIPIFTSILFGSLVIEKIFAIPGMGGVLINAINAKDHTLTIGLLCFYSVISLMTVLIVDLSYGIIDPRIRIGGRK</sequence>
<comment type="subcellular location">
    <subcellularLocation>
        <location evidence="1 7">Cell membrane</location>
        <topology evidence="1 7">Multi-pass membrane protein</topology>
    </subcellularLocation>
</comment>
<dbReference type="Pfam" id="PF19300">
    <property type="entry name" value="BPD_transp_1_N"/>
    <property type="match status" value="1"/>
</dbReference>
<feature type="domain" description="ABC transmembrane type-1" evidence="8">
    <location>
        <begin position="94"/>
        <end position="302"/>
    </location>
</feature>
<dbReference type="AlphaFoldDB" id="A0A1M6KRE2"/>
<feature type="transmembrane region" description="Helical" evidence="7">
    <location>
        <begin position="176"/>
        <end position="198"/>
    </location>
</feature>
<dbReference type="RefSeq" id="WP_073146798.1">
    <property type="nucleotide sequence ID" value="NZ_FRAG01000004.1"/>
</dbReference>
<evidence type="ECO:0000313" key="10">
    <source>
        <dbReference type="Proteomes" id="UP000184465"/>
    </source>
</evidence>
<evidence type="ECO:0000256" key="4">
    <source>
        <dbReference type="ARBA" id="ARBA00022692"/>
    </source>
</evidence>
<feature type="transmembrane region" description="Helical" evidence="7">
    <location>
        <begin position="133"/>
        <end position="156"/>
    </location>
</feature>
<keyword evidence="2 7" id="KW-0813">Transport</keyword>
<dbReference type="InterPro" id="IPR045621">
    <property type="entry name" value="BPD_transp_1_N"/>
</dbReference>
<comment type="similarity">
    <text evidence="7">Belongs to the binding-protein-dependent transport system permease family.</text>
</comment>
<proteinExistence type="inferred from homology"/>
<accession>A0A1M6KRE2</accession>
<evidence type="ECO:0000256" key="2">
    <source>
        <dbReference type="ARBA" id="ARBA00022448"/>
    </source>
</evidence>
<dbReference type="Gene3D" id="1.10.3720.10">
    <property type="entry name" value="MetI-like"/>
    <property type="match status" value="1"/>
</dbReference>
<dbReference type="EMBL" id="FRAG01000004">
    <property type="protein sequence ID" value="SHJ61517.1"/>
    <property type="molecule type" value="Genomic_DNA"/>
</dbReference>
<keyword evidence="5 7" id="KW-1133">Transmembrane helix</keyword>
<dbReference type="Pfam" id="PF00528">
    <property type="entry name" value="BPD_transp_1"/>
    <property type="match status" value="1"/>
</dbReference>
<keyword evidence="4 7" id="KW-0812">Transmembrane</keyword>
<reference evidence="10" key="1">
    <citation type="submission" date="2016-11" db="EMBL/GenBank/DDBJ databases">
        <authorList>
            <person name="Varghese N."/>
            <person name="Submissions S."/>
        </authorList>
    </citation>
    <scope>NUCLEOTIDE SEQUENCE [LARGE SCALE GENOMIC DNA]</scope>
    <source>
        <strain evidence="10">DSM 15212 / CIP 107654 / DViRD3</strain>
    </source>
</reference>
<dbReference type="OrthoDB" id="9773221at2"/>
<dbReference type="Proteomes" id="UP000184465">
    <property type="component" value="Unassembled WGS sequence"/>
</dbReference>
<dbReference type="GO" id="GO:0005886">
    <property type="term" value="C:plasma membrane"/>
    <property type="evidence" value="ECO:0007669"/>
    <property type="project" value="UniProtKB-SubCell"/>
</dbReference>
<name>A0A1M6KRE2_PARC5</name>
<dbReference type="GO" id="GO:0055085">
    <property type="term" value="P:transmembrane transport"/>
    <property type="evidence" value="ECO:0007669"/>
    <property type="project" value="InterPro"/>
</dbReference>
<evidence type="ECO:0000259" key="8">
    <source>
        <dbReference type="PROSITE" id="PS50928"/>
    </source>
</evidence>
<organism evidence="9 10">
    <name type="scientific">Paramaledivibacter caminithermalis (strain DSM 15212 / CIP 107654 / DViRD3)</name>
    <name type="common">Clostridium caminithermale</name>
    <dbReference type="NCBI Taxonomy" id="1121301"/>
    <lineage>
        <taxon>Bacteria</taxon>
        <taxon>Bacillati</taxon>
        <taxon>Bacillota</taxon>
        <taxon>Clostridia</taxon>
        <taxon>Peptostreptococcales</taxon>
        <taxon>Caminicellaceae</taxon>
        <taxon>Paramaledivibacter</taxon>
    </lineage>
</organism>
<feature type="transmembrane region" description="Helical" evidence="7">
    <location>
        <begin position="102"/>
        <end position="121"/>
    </location>
</feature>
<feature type="transmembrane region" description="Helical" evidence="7">
    <location>
        <begin position="9"/>
        <end position="30"/>
    </location>
</feature>
<evidence type="ECO:0000256" key="7">
    <source>
        <dbReference type="RuleBase" id="RU363032"/>
    </source>
</evidence>
<feature type="transmembrane region" description="Helical" evidence="7">
    <location>
        <begin position="281"/>
        <end position="305"/>
    </location>
</feature>
<dbReference type="CDD" id="cd06261">
    <property type="entry name" value="TM_PBP2"/>
    <property type="match status" value="1"/>
</dbReference>
<keyword evidence="6 7" id="KW-0472">Membrane</keyword>
<dbReference type="InterPro" id="IPR000515">
    <property type="entry name" value="MetI-like"/>
</dbReference>
<dbReference type="PANTHER" id="PTHR30465:SF74">
    <property type="entry name" value="OLIGOPEPTIDE TRANSPORT SYSTEM PERMEASE PROTEIN OPPB"/>
    <property type="match status" value="1"/>
</dbReference>
<feature type="transmembrane region" description="Helical" evidence="7">
    <location>
        <begin position="237"/>
        <end position="261"/>
    </location>
</feature>
<keyword evidence="10" id="KW-1185">Reference proteome</keyword>
<evidence type="ECO:0000256" key="3">
    <source>
        <dbReference type="ARBA" id="ARBA00022475"/>
    </source>
</evidence>
<dbReference type="InterPro" id="IPR035906">
    <property type="entry name" value="MetI-like_sf"/>
</dbReference>
<gene>
    <name evidence="9" type="ORF">SAMN02745912_00498</name>
</gene>
<dbReference type="SUPFAM" id="SSF161098">
    <property type="entry name" value="MetI-like"/>
    <property type="match status" value="1"/>
</dbReference>
<evidence type="ECO:0000256" key="5">
    <source>
        <dbReference type="ARBA" id="ARBA00022989"/>
    </source>
</evidence>
<dbReference type="PROSITE" id="PS50928">
    <property type="entry name" value="ABC_TM1"/>
    <property type="match status" value="1"/>
</dbReference>
<keyword evidence="3" id="KW-1003">Cell membrane</keyword>
<dbReference type="PANTHER" id="PTHR30465">
    <property type="entry name" value="INNER MEMBRANE ABC TRANSPORTER"/>
    <property type="match status" value="1"/>
</dbReference>
<evidence type="ECO:0000313" key="9">
    <source>
        <dbReference type="EMBL" id="SHJ61517.1"/>
    </source>
</evidence>
<dbReference type="STRING" id="1121301.SAMN02745912_00498"/>
<protein>
    <submittedName>
        <fullName evidence="9">Oligopeptide transport system permease protein</fullName>
    </submittedName>
</protein>
<evidence type="ECO:0000256" key="1">
    <source>
        <dbReference type="ARBA" id="ARBA00004651"/>
    </source>
</evidence>
<evidence type="ECO:0000256" key="6">
    <source>
        <dbReference type="ARBA" id="ARBA00023136"/>
    </source>
</evidence>